<protein>
    <recommendedName>
        <fullName evidence="3">OTU domain-containing protein</fullName>
    </recommendedName>
</protein>
<organism evidence="1 2">
    <name type="scientific">Puccinia striiformis</name>
    <dbReference type="NCBI Taxonomy" id="27350"/>
    <lineage>
        <taxon>Eukaryota</taxon>
        <taxon>Fungi</taxon>
        <taxon>Dikarya</taxon>
        <taxon>Basidiomycota</taxon>
        <taxon>Pucciniomycotina</taxon>
        <taxon>Pucciniomycetes</taxon>
        <taxon>Pucciniales</taxon>
        <taxon>Pucciniaceae</taxon>
        <taxon>Puccinia</taxon>
    </lineage>
</organism>
<name>A0A2S4VU19_9BASI</name>
<feature type="non-terminal residue" evidence="1">
    <location>
        <position position="1"/>
    </location>
</feature>
<gene>
    <name evidence="1" type="ORF">PSHT_07919</name>
</gene>
<dbReference type="Proteomes" id="UP000238274">
    <property type="component" value="Unassembled WGS sequence"/>
</dbReference>
<sequence length="119" mass="13634">KQTTSKEHDLIQSPYHLDIPEIFKKYIQEIFNPKGNGNCGYRCLAKVLGCAAFLPTRMSPKDNISISELVYLLHEFIGLKPMPPVVEPSRVTSQITKEWKSHFNSDLTLYNQEVKRGLI</sequence>
<reference evidence="2" key="3">
    <citation type="journal article" date="2018" name="Mol. Plant Microbe Interact.">
        <title>Genome sequence resources for the wheat stripe rust pathogen (Puccinia striiformis f. sp. tritici) and the barley stripe rust pathogen (Puccinia striiformis f. sp. hordei).</title>
        <authorList>
            <person name="Xia C."/>
            <person name="Wang M."/>
            <person name="Yin C."/>
            <person name="Cornejo O.E."/>
            <person name="Hulbert S.H."/>
            <person name="Chen X."/>
        </authorList>
    </citation>
    <scope>NUCLEOTIDE SEQUENCE [LARGE SCALE GENOMIC DNA]</scope>
    <source>
        <strain evidence="2">93TX-2</strain>
    </source>
</reference>
<accession>A0A2S4VU19</accession>
<comment type="caution">
    <text evidence="1">The sequence shown here is derived from an EMBL/GenBank/DDBJ whole genome shotgun (WGS) entry which is preliminary data.</text>
</comment>
<feature type="non-terminal residue" evidence="1">
    <location>
        <position position="119"/>
    </location>
</feature>
<dbReference type="VEuPathDB" id="FungiDB:PSHT_07919"/>
<reference evidence="1 2" key="1">
    <citation type="submission" date="2017-12" db="EMBL/GenBank/DDBJ databases">
        <title>Gene loss provides genomic basis for host adaptation in cereal stripe rust fungi.</title>
        <authorList>
            <person name="Xia C."/>
        </authorList>
    </citation>
    <scope>NUCLEOTIDE SEQUENCE [LARGE SCALE GENOMIC DNA]</scope>
    <source>
        <strain evidence="1 2">93TX-2</strain>
    </source>
</reference>
<dbReference type="EMBL" id="PKSM01000100">
    <property type="protein sequence ID" value="POW12950.1"/>
    <property type="molecule type" value="Genomic_DNA"/>
</dbReference>
<dbReference type="OrthoDB" id="1694816at2759"/>
<keyword evidence="2" id="KW-1185">Reference proteome</keyword>
<evidence type="ECO:0000313" key="1">
    <source>
        <dbReference type="EMBL" id="POW12950.1"/>
    </source>
</evidence>
<evidence type="ECO:0000313" key="2">
    <source>
        <dbReference type="Proteomes" id="UP000238274"/>
    </source>
</evidence>
<dbReference type="AlphaFoldDB" id="A0A2S4VU19"/>
<reference evidence="2" key="2">
    <citation type="journal article" date="2018" name="BMC Genomics">
        <title>Genomic insights into host adaptation between the wheat stripe rust pathogen (Puccinia striiformis f. sp. tritici) and the barley stripe rust pathogen (Puccinia striiformis f. sp. hordei).</title>
        <authorList>
            <person name="Xia C."/>
            <person name="Wang M."/>
            <person name="Yin C."/>
            <person name="Cornejo O.E."/>
            <person name="Hulbert S.H."/>
            <person name="Chen X."/>
        </authorList>
    </citation>
    <scope>NUCLEOTIDE SEQUENCE [LARGE SCALE GENOMIC DNA]</scope>
    <source>
        <strain evidence="2">93TX-2</strain>
    </source>
</reference>
<evidence type="ECO:0008006" key="3">
    <source>
        <dbReference type="Google" id="ProtNLM"/>
    </source>
</evidence>
<proteinExistence type="predicted"/>